<feature type="compositionally biased region" description="Low complexity" evidence="13">
    <location>
        <begin position="18"/>
        <end position="32"/>
    </location>
</feature>
<keyword evidence="6 10" id="KW-0143">Chaperone</keyword>
<dbReference type="PANTHER" id="PTHR21237:SF23">
    <property type="entry name" value="GRPE PROTEIN HOMOLOG, MITOCHONDRIAL"/>
    <property type="match status" value="1"/>
</dbReference>
<evidence type="ECO:0000256" key="7">
    <source>
        <dbReference type="ARBA" id="ARBA00053401"/>
    </source>
</evidence>
<dbReference type="GO" id="GO:0005737">
    <property type="term" value="C:cytoplasm"/>
    <property type="evidence" value="ECO:0007669"/>
    <property type="project" value="UniProtKB-SubCell"/>
</dbReference>
<dbReference type="InterPro" id="IPR000740">
    <property type="entry name" value="GrpE"/>
</dbReference>
<dbReference type="EMBL" id="RBIL01000001">
    <property type="protein sequence ID" value="RKQ92234.1"/>
    <property type="molecule type" value="Genomic_DNA"/>
</dbReference>
<comment type="similarity">
    <text evidence="2 10 12">Belongs to the GrpE family.</text>
</comment>
<dbReference type="RefSeq" id="WP_121249942.1">
    <property type="nucleotide sequence ID" value="NZ_RBIL01000001.1"/>
</dbReference>
<dbReference type="PRINTS" id="PR00773">
    <property type="entry name" value="GRPEPROTEIN"/>
</dbReference>
<dbReference type="GO" id="GO:0006457">
    <property type="term" value="P:protein folding"/>
    <property type="evidence" value="ECO:0007669"/>
    <property type="project" value="InterPro"/>
</dbReference>
<organism evidence="14 15">
    <name type="scientific">Solirubrobacter pauli</name>
    <dbReference type="NCBI Taxonomy" id="166793"/>
    <lineage>
        <taxon>Bacteria</taxon>
        <taxon>Bacillati</taxon>
        <taxon>Actinomycetota</taxon>
        <taxon>Thermoleophilia</taxon>
        <taxon>Solirubrobacterales</taxon>
        <taxon>Solirubrobacteraceae</taxon>
        <taxon>Solirubrobacter</taxon>
    </lineage>
</organism>
<evidence type="ECO:0000256" key="6">
    <source>
        <dbReference type="ARBA" id="ARBA00023186"/>
    </source>
</evidence>
<accession>A0A660LGZ6</accession>
<evidence type="ECO:0000256" key="12">
    <source>
        <dbReference type="RuleBase" id="RU004478"/>
    </source>
</evidence>
<dbReference type="AlphaFoldDB" id="A0A660LGZ6"/>
<evidence type="ECO:0000256" key="11">
    <source>
        <dbReference type="RuleBase" id="RU000639"/>
    </source>
</evidence>
<evidence type="ECO:0000256" key="9">
    <source>
        <dbReference type="ARBA" id="ARBA00076414"/>
    </source>
</evidence>
<keyword evidence="4 10" id="KW-0963">Cytoplasm</keyword>
<dbReference type="GO" id="GO:0051087">
    <property type="term" value="F:protein-folding chaperone binding"/>
    <property type="evidence" value="ECO:0007669"/>
    <property type="project" value="InterPro"/>
</dbReference>
<evidence type="ECO:0000256" key="3">
    <source>
        <dbReference type="ARBA" id="ARBA00011738"/>
    </source>
</evidence>
<evidence type="ECO:0000313" key="15">
    <source>
        <dbReference type="Proteomes" id="UP000278962"/>
    </source>
</evidence>
<dbReference type="PROSITE" id="PS01071">
    <property type="entry name" value="GRPE"/>
    <property type="match status" value="1"/>
</dbReference>
<dbReference type="Proteomes" id="UP000278962">
    <property type="component" value="Unassembled WGS sequence"/>
</dbReference>
<dbReference type="HAMAP" id="MF_01151">
    <property type="entry name" value="GrpE"/>
    <property type="match status" value="1"/>
</dbReference>
<evidence type="ECO:0000313" key="14">
    <source>
        <dbReference type="EMBL" id="RKQ92234.1"/>
    </source>
</evidence>
<keyword evidence="15" id="KW-1185">Reference proteome</keyword>
<evidence type="ECO:0000256" key="5">
    <source>
        <dbReference type="ARBA" id="ARBA00023016"/>
    </source>
</evidence>
<comment type="function">
    <text evidence="7 10 11">Participates actively in the response to hyperosmotic and heat shock by preventing the aggregation of stress-denatured proteins, in association with DnaK and GrpE. It is the nucleotide exchange factor for DnaK and may function as a thermosensor. Unfolded proteins bind initially to DnaJ; upon interaction with the DnaJ-bound protein, DnaK hydrolyzes its bound ATP, resulting in the formation of a stable complex. GrpE releases ADP from DnaK; ATP binding to DnaK triggers the release of the substrate protein, thus completing the reaction cycle. Several rounds of ATP-dependent interactions between DnaJ, DnaK and GrpE are required for fully efficient folding.</text>
</comment>
<name>A0A660LGZ6_9ACTN</name>
<dbReference type="GO" id="GO:0051082">
    <property type="term" value="F:unfolded protein binding"/>
    <property type="evidence" value="ECO:0007669"/>
    <property type="project" value="TreeGrafter"/>
</dbReference>
<keyword evidence="5 10" id="KW-0346">Stress response</keyword>
<dbReference type="FunFam" id="2.30.22.10:FF:000001">
    <property type="entry name" value="Protein GrpE"/>
    <property type="match status" value="1"/>
</dbReference>
<evidence type="ECO:0000256" key="4">
    <source>
        <dbReference type="ARBA" id="ARBA00022490"/>
    </source>
</evidence>
<dbReference type="GO" id="GO:0042803">
    <property type="term" value="F:protein homodimerization activity"/>
    <property type="evidence" value="ECO:0007669"/>
    <property type="project" value="InterPro"/>
</dbReference>
<feature type="region of interest" description="Disordered" evidence="13">
    <location>
        <begin position="1"/>
        <end position="57"/>
    </location>
</feature>
<dbReference type="Pfam" id="PF01025">
    <property type="entry name" value="GrpE"/>
    <property type="match status" value="1"/>
</dbReference>
<reference evidence="14 15" key="1">
    <citation type="submission" date="2018-10" db="EMBL/GenBank/DDBJ databases">
        <title>Genomic Encyclopedia of Archaeal and Bacterial Type Strains, Phase II (KMG-II): from individual species to whole genera.</title>
        <authorList>
            <person name="Goeker M."/>
        </authorList>
    </citation>
    <scope>NUCLEOTIDE SEQUENCE [LARGE SCALE GENOMIC DNA]</scope>
    <source>
        <strain evidence="14 15">DSM 14954</strain>
    </source>
</reference>
<dbReference type="CDD" id="cd00446">
    <property type="entry name" value="GrpE"/>
    <property type="match status" value="1"/>
</dbReference>
<dbReference type="OrthoDB" id="5191115at2"/>
<evidence type="ECO:0000256" key="1">
    <source>
        <dbReference type="ARBA" id="ARBA00004496"/>
    </source>
</evidence>
<dbReference type="Gene3D" id="3.90.20.20">
    <property type="match status" value="1"/>
</dbReference>
<gene>
    <name evidence="10" type="primary">grpE</name>
    <name evidence="14" type="ORF">C8N24_2077</name>
</gene>
<dbReference type="SUPFAM" id="SSF58014">
    <property type="entry name" value="Coiled-coil domain of nucleotide exchange factor GrpE"/>
    <property type="match status" value="1"/>
</dbReference>
<dbReference type="GO" id="GO:0000774">
    <property type="term" value="F:adenyl-nucleotide exchange factor activity"/>
    <property type="evidence" value="ECO:0007669"/>
    <property type="project" value="InterPro"/>
</dbReference>
<sequence length="196" mass="20596">MADENLNTEVAAEESEDFSAAAPPDPAASGAGETSFADAEVPPASEPKTGDSELDTLTAERDKYLGLAQRAQADFDNYRKRMARENAAAADRGVAKLAKELLPALDHLELALKAAEGHEDVVKGFAMVAGELQAALGRVGIQSFSPKGEVFDPNEHEAMAQAPVEGAESGTVAEVYQSGYRINGSVLRPARVVVAQ</sequence>
<comment type="subunit">
    <text evidence="3 10">Homodimer.</text>
</comment>
<comment type="caution">
    <text evidence="14">The sequence shown here is derived from an EMBL/GenBank/DDBJ whole genome shotgun (WGS) entry which is preliminary data.</text>
</comment>
<dbReference type="InterPro" id="IPR009012">
    <property type="entry name" value="GrpE_head"/>
</dbReference>
<evidence type="ECO:0000256" key="2">
    <source>
        <dbReference type="ARBA" id="ARBA00009054"/>
    </source>
</evidence>
<dbReference type="SUPFAM" id="SSF51064">
    <property type="entry name" value="Head domain of nucleotide exchange factor GrpE"/>
    <property type="match status" value="1"/>
</dbReference>
<evidence type="ECO:0000256" key="13">
    <source>
        <dbReference type="SAM" id="MobiDB-lite"/>
    </source>
</evidence>
<comment type="subcellular location">
    <subcellularLocation>
        <location evidence="1 10">Cytoplasm</location>
    </subcellularLocation>
</comment>
<dbReference type="PANTHER" id="PTHR21237">
    <property type="entry name" value="GRPE PROTEIN"/>
    <property type="match status" value="1"/>
</dbReference>
<dbReference type="Gene3D" id="2.30.22.10">
    <property type="entry name" value="Head domain of nucleotide exchange factor GrpE"/>
    <property type="match status" value="1"/>
</dbReference>
<proteinExistence type="inferred from homology"/>
<evidence type="ECO:0000256" key="8">
    <source>
        <dbReference type="ARBA" id="ARBA00072274"/>
    </source>
</evidence>
<evidence type="ECO:0000256" key="10">
    <source>
        <dbReference type="HAMAP-Rule" id="MF_01151"/>
    </source>
</evidence>
<protein>
    <recommendedName>
        <fullName evidence="8 10">Protein GrpE</fullName>
    </recommendedName>
    <alternativeName>
        <fullName evidence="9 10">HSP-70 cofactor</fullName>
    </alternativeName>
</protein>
<dbReference type="InterPro" id="IPR013805">
    <property type="entry name" value="GrpE_CC"/>
</dbReference>